<dbReference type="Gene3D" id="3.40.1110.10">
    <property type="entry name" value="Calcium-transporting ATPase, cytoplasmic domain N"/>
    <property type="match status" value="1"/>
</dbReference>
<dbReference type="Gene3D" id="2.70.150.10">
    <property type="entry name" value="Calcium-transporting ATPase, cytoplasmic transduction domain A"/>
    <property type="match status" value="1"/>
</dbReference>
<dbReference type="SFLD" id="SFLDF00027">
    <property type="entry name" value="p-type_atpase"/>
    <property type="match status" value="1"/>
</dbReference>
<dbReference type="GO" id="GO:0055070">
    <property type="term" value="P:copper ion homeostasis"/>
    <property type="evidence" value="ECO:0007669"/>
    <property type="project" value="TreeGrafter"/>
</dbReference>
<evidence type="ECO:0000256" key="2">
    <source>
        <dbReference type="ARBA" id="ARBA00006024"/>
    </source>
</evidence>
<dbReference type="InterPro" id="IPR023299">
    <property type="entry name" value="ATPase_P-typ_cyto_dom_N"/>
</dbReference>
<dbReference type="EMBL" id="MAYW01000102">
    <property type="protein sequence ID" value="ODS31672.1"/>
    <property type="molecule type" value="Genomic_DNA"/>
</dbReference>
<feature type="transmembrane region" description="Helical" evidence="10">
    <location>
        <begin position="105"/>
        <end position="125"/>
    </location>
</feature>
<comment type="similarity">
    <text evidence="2 10">Belongs to the cation transport ATPase (P-type) (TC 3.A.3) family. Type IB subfamily.</text>
</comment>
<dbReference type="AlphaFoldDB" id="A0A1E3X7W2"/>
<dbReference type="SFLD" id="SFLDG00002">
    <property type="entry name" value="C1.7:_P-type_atpase_like"/>
    <property type="match status" value="1"/>
</dbReference>
<keyword evidence="7" id="KW-1278">Translocase</keyword>
<gene>
    <name evidence="12" type="ORF">SCARUB_03222</name>
</gene>
<dbReference type="SUPFAM" id="SSF81665">
    <property type="entry name" value="Calcium ATPase, transmembrane domain M"/>
    <property type="match status" value="1"/>
</dbReference>
<dbReference type="InterPro" id="IPR001757">
    <property type="entry name" value="P_typ_ATPase"/>
</dbReference>
<feature type="domain" description="P-type ATPase A" evidence="11">
    <location>
        <begin position="237"/>
        <end position="331"/>
    </location>
</feature>
<dbReference type="PROSITE" id="PS00154">
    <property type="entry name" value="ATPASE_E1_E2"/>
    <property type="match status" value="1"/>
</dbReference>
<comment type="caution">
    <text evidence="12">The sequence shown here is derived from an EMBL/GenBank/DDBJ whole genome shotgun (WGS) entry which is preliminary data.</text>
</comment>
<dbReference type="NCBIfam" id="TIGR01525">
    <property type="entry name" value="ATPase-IB_hvy"/>
    <property type="match status" value="1"/>
</dbReference>
<evidence type="ECO:0000256" key="7">
    <source>
        <dbReference type="ARBA" id="ARBA00022967"/>
    </source>
</evidence>
<evidence type="ECO:0000256" key="9">
    <source>
        <dbReference type="ARBA" id="ARBA00023136"/>
    </source>
</evidence>
<name>A0A1E3X7W2_9BACT</name>
<dbReference type="SUPFAM" id="SSF81653">
    <property type="entry name" value="Calcium ATPase, transduction domain A"/>
    <property type="match status" value="1"/>
</dbReference>
<keyword evidence="8 10" id="KW-1133">Transmembrane helix</keyword>
<evidence type="ECO:0000313" key="12">
    <source>
        <dbReference type="EMBL" id="ODS31672.1"/>
    </source>
</evidence>
<evidence type="ECO:0000256" key="10">
    <source>
        <dbReference type="RuleBase" id="RU362081"/>
    </source>
</evidence>
<dbReference type="Pfam" id="PF00122">
    <property type="entry name" value="E1-E2_ATPase"/>
    <property type="match status" value="1"/>
</dbReference>
<feature type="transmembrane region" description="Helical" evidence="10">
    <location>
        <begin position="349"/>
        <end position="370"/>
    </location>
</feature>
<comment type="subcellular location">
    <subcellularLocation>
        <location evidence="10">Cell membrane</location>
    </subcellularLocation>
    <subcellularLocation>
        <location evidence="1">Endomembrane system</location>
        <topology evidence="1">Multi-pass membrane protein</topology>
    </subcellularLocation>
</comment>
<proteinExistence type="inferred from homology"/>
<feature type="transmembrane region" description="Helical" evidence="10">
    <location>
        <begin position="196"/>
        <end position="215"/>
    </location>
</feature>
<dbReference type="InterPro" id="IPR023214">
    <property type="entry name" value="HAD_sf"/>
</dbReference>
<dbReference type="InterPro" id="IPR059000">
    <property type="entry name" value="ATPase_P-type_domA"/>
</dbReference>
<keyword evidence="3 10" id="KW-0812">Transmembrane</keyword>
<dbReference type="InterPro" id="IPR036412">
    <property type="entry name" value="HAD-like_sf"/>
</dbReference>
<dbReference type="Gene3D" id="3.40.50.1000">
    <property type="entry name" value="HAD superfamily/HAD-like"/>
    <property type="match status" value="1"/>
</dbReference>
<evidence type="ECO:0000256" key="8">
    <source>
        <dbReference type="ARBA" id="ARBA00022989"/>
    </source>
</evidence>
<dbReference type="PANTHER" id="PTHR43520">
    <property type="entry name" value="ATP7, ISOFORM B"/>
    <property type="match status" value="1"/>
</dbReference>
<evidence type="ECO:0000313" key="13">
    <source>
        <dbReference type="Proteomes" id="UP000094056"/>
    </source>
</evidence>
<dbReference type="PATRIC" id="fig|1872076.5.peg.3825"/>
<reference evidence="12 13" key="1">
    <citation type="submission" date="2016-07" db="EMBL/GenBank/DDBJ databases">
        <title>Draft genome of Scalindua rubra, obtained from a brine-seawater interface in the Red Sea, sheds light on salt adaptation in anammox bacteria.</title>
        <authorList>
            <person name="Speth D.R."/>
            <person name="Lagkouvardos I."/>
            <person name="Wang Y."/>
            <person name="Qian P.-Y."/>
            <person name="Dutilh B.E."/>
            <person name="Jetten M.S."/>
        </authorList>
    </citation>
    <scope>NUCLEOTIDE SEQUENCE [LARGE SCALE GENOMIC DNA]</scope>
    <source>
        <strain evidence="12">BSI-1</strain>
    </source>
</reference>
<evidence type="ECO:0000256" key="4">
    <source>
        <dbReference type="ARBA" id="ARBA00022723"/>
    </source>
</evidence>
<dbReference type="GO" id="GO:0005507">
    <property type="term" value="F:copper ion binding"/>
    <property type="evidence" value="ECO:0007669"/>
    <property type="project" value="TreeGrafter"/>
</dbReference>
<keyword evidence="9 10" id="KW-0472">Membrane</keyword>
<keyword evidence="5 10" id="KW-0547">Nucleotide-binding</keyword>
<dbReference type="InterPro" id="IPR027256">
    <property type="entry name" value="P-typ_ATPase_IB"/>
</dbReference>
<evidence type="ECO:0000256" key="1">
    <source>
        <dbReference type="ARBA" id="ARBA00004127"/>
    </source>
</evidence>
<dbReference type="GO" id="GO:0005886">
    <property type="term" value="C:plasma membrane"/>
    <property type="evidence" value="ECO:0007669"/>
    <property type="project" value="UniProtKB-SubCell"/>
</dbReference>
<dbReference type="InterPro" id="IPR008250">
    <property type="entry name" value="ATPase_P-typ_transduc_dom_A_sf"/>
</dbReference>
<accession>A0A1E3X7W2</accession>
<evidence type="ECO:0000256" key="6">
    <source>
        <dbReference type="ARBA" id="ARBA00022840"/>
    </source>
</evidence>
<dbReference type="SFLD" id="SFLDS00003">
    <property type="entry name" value="Haloacid_Dehalogenase"/>
    <property type="match status" value="1"/>
</dbReference>
<evidence type="ECO:0000256" key="5">
    <source>
        <dbReference type="ARBA" id="ARBA00022741"/>
    </source>
</evidence>
<dbReference type="GO" id="GO:0016887">
    <property type="term" value="F:ATP hydrolysis activity"/>
    <property type="evidence" value="ECO:0007669"/>
    <property type="project" value="InterPro"/>
</dbReference>
<keyword evidence="4 10" id="KW-0479">Metal-binding</keyword>
<dbReference type="InterPro" id="IPR023298">
    <property type="entry name" value="ATPase_P-typ_TM_dom_sf"/>
</dbReference>
<dbReference type="PRINTS" id="PR00119">
    <property type="entry name" value="CATATPASE"/>
</dbReference>
<feature type="transmembrane region" description="Helical" evidence="10">
    <location>
        <begin position="382"/>
        <end position="406"/>
    </location>
</feature>
<sequence length="688" mass="75694">MLHRLLIFVLTMSGNNLYCEHCKLPISSSFIRVCNKENNKDTFFCCYGCKLVYEVVSGKGTDSESSWLLAKLGLVAFLTMNVMILSVLLYSDYFRRIDIQAIRNINYILFGLTTPVILLIGIPFFKSVIKSTNSLYPVRKKATHTERGKKYMAKVGSNAPHEASYGVYLNTDSLIVMGSFSAYFYSTYSTFTNRGYIYFDTAAMVILLFTLGKFLEATAKAKITRSITESIGPTISNATIIKDKKEKDVPVEEVNKGDYVVVQEGNKIPVDGPIVEGYSNIDESMITGESGYTIKKTGDYVYSGSMVLDGRIIVEAKGVGEDSLLSKIMKIITNAQMSYSPIRRISDRIAGLMVPAVIIAASLVFAFWYLKGDNNEAIMNSIAVLVVACPCAFGIATPLAVCVGIGRGVRENVFFRDGAVFEKLPRTSTVAFDKTGTLTYGKLHPVSLVFDKNKVKNREEFLSILASIELCSNHPLSKSIIEMVQNEGIQVDSALSSKRYSGRGIEGQVGERFIVAGNKKFMEEKSMEITPYILQKQNGSSLKEKTTVYCAWDGEIKGVIGFKDPLRADALSTTNSLKEMGLKTILLSGDNEKVVEDVAKKTGMDSSKGFLLPDEKLNEIKKLKNCGNKVLMVGDGINDAPALSTADVGIAVGSGTDIVNENSDVSIIDSELIKIPWTIRFTKEVRKK</sequence>
<keyword evidence="10" id="KW-1003">Cell membrane</keyword>
<dbReference type="PANTHER" id="PTHR43520:SF8">
    <property type="entry name" value="P-TYPE CU(+) TRANSPORTER"/>
    <property type="match status" value="1"/>
</dbReference>
<organism evidence="12 13">
    <name type="scientific">Candidatus Scalindua rubra</name>
    <dbReference type="NCBI Taxonomy" id="1872076"/>
    <lineage>
        <taxon>Bacteria</taxon>
        <taxon>Pseudomonadati</taxon>
        <taxon>Planctomycetota</taxon>
        <taxon>Candidatus Brocadiia</taxon>
        <taxon>Candidatus Brocadiales</taxon>
        <taxon>Candidatus Scalinduaceae</taxon>
        <taxon>Candidatus Scalindua</taxon>
    </lineage>
</organism>
<dbReference type="NCBIfam" id="TIGR01511">
    <property type="entry name" value="ATPase-IB1_Cu"/>
    <property type="match status" value="1"/>
</dbReference>
<dbReference type="InterPro" id="IPR018303">
    <property type="entry name" value="ATPase_P-typ_P_site"/>
</dbReference>
<keyword evidence="6 10" id="KW-0067">ATP-binding</keyword>
<dbReference type="SUPFAM" id="SSF56784">
    <property type="entry name" value="HAD-like"/>
    <property type="match status" value="1"/>
</dbReference>
<dbReference type="GO" id="GO:0043682">
    <property type="term" value="F:P-type divalent copper transporter activity"/>
    <property type="evidence" value="ECO:0007669"/>
    <property type="project" value="TreeGrafter"/>
</dbReference>
<dbReference type="GO" id="GO:0012505">
    <property type="term" value="C:endomembrane system"/>
    <property type="evidence" value="ECO:0007669"/>
    <property type="project" value="UniProtKB-SubCell"/>
</dbReference>
<dbReference type="GO" id="GO:0005524">
    <property type="term" value="F:ATP binding"/>
    <property type="evidence" value="ECO:0007669"/>
    <property type="project" value="UniProtKB-UniRule"/>
</dbReference>
<dbReference type="Proteomes" id="UP000094056">
    <property type="component" value="Unassembled WGS sequence"/>
</dbReference>
<dbReference type="Pfam" id="PF00702">
    <property type="entry name" value="Hydrolase"/>
    <property type="match status" value="1"/>
</dbReference>
<feature type="transmembrane region" description="Helical" evidence="10">
    <location>
        <begin position="72"/>
        <end position="93"/>
    </location>
</feature>
<evidence type="ECO:0000259" key="11">
    <source>
        <dbReference type="Pfam" id="PF00122"/>
    </source>
</evidence>
<protein>
    <submittedName>
        <fullName evidence="12">Copper translocating P-type ATPase</fullName>
    </submittedName>
</protein>
<evidence type="ECO:0000256" key="3">
    <source>
        <dbReference type="ARBA" id="ARBA00022692"/>
    </source>
</evidence>
<dbReference type="PRINTS" id="PR00943">
    <property type="entry name" value="CUATPASE"/>
</dbReference>
<dbReference type="NCBIfam" id="TIGR01494">
    <property type="entry name" value="ATPase_P-type"/>
    <property type="match status" value="1"/>
</dbReference>
<dbReference type="InterPro" id="IPR044492">
    <property type="entry name" value="P_typ_ATPase_HD_dom"/>
</dbReference>